<dbReference type="InterPro" id="IPR027417">
    <property type="entry name" value="P-loop_NTPase"/>
</dbReference>
<dbReference type="GO" id="GO:0005737">
    <property type="term" value="C:cytoplasm"/>
    <property type="evidence" value="ECO:0007669"/>
    <property type="project" value="UniProtKB-SubCell"/>
</dbReference>
<organism evidence="10 11">
    <name type="scientific">Enterococcus rotai</name>
    <dbReference type="NCBI Taxonomy" id="118060"/>
    <lineage>
        <taxon>Bacteria</taxon>
        <taxon>Bacillati</taxon>
        <taxon>Bacillota</taxon>
        <taxon>Bacilli</taxon>
        <taxon>Lactobacillales</taxon>
        <taxon>Enterococcaceae</taxon>
        <taxon>Enterococcus</taxon>
    </lineage>
</organism>
<dbReference type="GO" id="GO:0004140">
    <property type="term" value="F:dephospho-CoA kinase activity"/>
    <property type="evidence" value="ECO:0007669"/>
    <property type="project" value="UniProtKB-UniRule"/>
</dbReference>
<evidence type="ECO:0000256" key="1">
    <source>
        <dbReference type="ARBA" id="ARBA00009018"/>
    </source>
</evidence>
<dbReference type="UniPathway" id="UPA00241">
    <property type="reaction ID" value="UER00356"/>
</dbReference>
<evidence type="ECO:0000256" key="2">
    <source>
        <dbReference type="ARBA" id="ARBA00022490"/>
    </source>
</evidence>
<evidence type="ECO:0000313" key="10">
    <source>
        <dbReference type="EMBL" id="ALS38335.1"/>
    </source>
</evidence>
<dbReference type="PROSITE" id="PS51219">
    <property type="entry name" value="DPCK"/>
    <property type="match status" value="1"/>
</dbReference>
<evidence type="ECO:0000256" key="8">
    <source>
        <dbReference type="HAMAP-Rule" id="MF_00376"/>
    </source>
</evidence>
<dbReference type="Pfam" id="PF01121">
    <property type="entry name" value="CoaE"/>
    <property type="match status" value="1"/>
</dbReference>
<evidence type="ECO:0000256" key="9">
    <source>
        <dbReference type="NCBIfam" id="TIGR00152"/>
    </source>
</evidence>
<keyword evidence="3 8" id="KW-0808">Transferase</keyword>
<keyword evidence="2 8" id="KW-0963">Cytoplasm</keyword>
<evidence type="ECO:0000256" key="6">
    <source>
        <dbReference type="ARBA" id="ARBA00022840"/>
    </source>
</evidence>
<keyword evidence="6 8" id="KW-0067">ATP-binding</keyword>
<evidence type="ECO:0000256" key="5">
    <source>
        <dbReference type="ARBA" id="ARBA00022777"/>
    </source>
</evidence>
<dbReference type="EC" id="2.7.1.24" evidence="8 9"/>
<evidence type="ECO:0000256" key="4">
    <source>
        <dbReference type="ARBA" id="ARBA00022741"/>
    </source>
</evidence>
<dbReference type="PANTHER" id="PTHR10695">
    <property type="entry name" value="DEPHOSPHO-COA KINASE-RELATED"/>
    <property type="match status" value="1"/>
</dbReference>
<dbReference type="RefSeq" id="WP_208927898.1">
    <property type="nucleotide sequence ID" value="NZ_CP013655.1"/>
</dbReference>
<name>A0A0U2VVI0_9ENTE</name>
<reference evidence="11" key="1">
    <citation type="submission" date="2015-12" db="EMBL/GenBank/DDBJ databases">
        <authorList>
            <person name="Lauer A."/>
            <person name="Humrighouse B."/>
            <person name="Loparev V."/>
            <person name="Shewmaker P.L."/>
            <person name="Whitney A.M."/>
            <person name="McLaughlin R.W."/>
        </authorList>
    </citation>
    <scope>NUCLEOTIDE SEQUENCE [LARGE SCALE GENOMIC DNA]</scope>
    <source>
        <strain evidence="11">LMG 26678</strain>
    </source>
</reference>
<proteinExistence type="inferred from homology"/>
<dbReference type="STRING" id="118060.ATZ35_14630"/>
<dbReference type="FunFam" id="3.40.50.300:FF:000991">
    <property type="entry name" value="Dephospho-CoA kinase"/>
    <property type="match status" value="1"/>
</dbReference>
<dbReference type="PANTHER" id="PTHR10695:SF46">
    <property type="entry name" value="BIFUNCTIONAL COENZYME A SYNTHASE-RELATED"/>
    <property type="match status" value="1"/>
</dbReference>
<gene>
    <name evidence="8" type="primary">coaE</name>
    <name evidence="10" type="ORF">ATZ35_14630</name>
</gene>
<dbReference type="HAMAP" id="MF_00376">
    <property type="entry name" value="Dephospho_CoA_kinase"/>
    <property type="match status" value="1"/>
</dbReference>
<dbReference type="GO" id="GO:0005524">
    <property type="term" value="F:ATP binding"/>
    <property type="evidence" value="ECO:0007669"/>
    <property type="project" value="UniProtKB-UniRule"/>
</dbReference>
<comment type="catalytic activity">
    <reaction evidence="8">
        <text>3'-dephospho-CoA + ATP = ADP + CoA + H(+)</text>
        <dbReference type="Rhea" id="RHEA:18245"/>
        <dbReference type="ChEBI" id="CHEBI:15378"/>
        <dbReference type="ChEBI" id="CHEBI:30616"/>
        <dbReference type="ChEBI" id="CHEBI:57287"/>
        <dbReference type="ChEBI" id="CHEBI:57328"/>
        <dbReference type="ChEBI" id="CHEBI:456216"/>
        <dbReference type="EC" id="2.7.1.24"/>
    </reaction>
</comment>
<dbReference type="Proteomes" id="UP000067523">
    <property type="component" value="Chromosome"/>
</dbReference>
<evidence type="ECO:0000256" key="7">
    <source>
        <dbReference type="ARBA" id="ARBA00022993"/>
    </source>
</evidence>
<evidence type="ECO:0000313" key="11">
    <source>
        <dbReference type="Proteomes" id="UP000067523"/>
    </source>
</evidence>
<dbReference type="CDD" id="cd02022">
    <property type="entry name" value="DPCK"/>
    <property type="match status" value="1"/>
</dbReference>
<comment type="subcellular location">
    <subcellularLocation>
        <location evidence="8">Cytoplasm</location>
    </subcellularLocation>
</comment>
<accession>A0A0U2VVI0</accession>
<keyword evidence="5 8" id="KW-0418">Kinase</keyword>
<dbReference type="KEGG" id="erx:ATZ35_14630"/>
<dbReference type="Gene3D" id="3.40.50.300">
    <property type="entry name" value="P-loop containing nucleotide triphosphate hydrolases"/>
    <property type="match status" value="1"/>
</dbReference>
<dbReference type="AlphaFoldDB" id="A0A0U2VVI0"/>
<feature type="binding site" evidence="8">
    <location>
        <begin position="12"/>
        <end position="17"/>
    </location>
    <ligand>
        <name>ATP</name>
        <dbReference type="ChEBI" id="CHEBI:30616"/>
    </ligand>
</feature>
<dbReference type="NCBIfam" id="TIGR00152">
    <property type="entry name" value="dephospho-CoA kinase"/>
    <property type="match status" value="1"/>
</dbReference>
<comment type="function">
    <text evidence="8">Catalyzes the phosphorylation of the 3'-hydroxyl group of dephosphocoenzyme A to form coenzyme A.</text>
</comment>
<comment type="similarity">
    <text evidence="1 8">Belongs to the CoaE family.</text>
</comment>
<comment type="pathway">
    <text evidence="8">Cofactor biosynthesis; coenzyme A biosynthesis; CoA from (R)-pantothenate: step 5/5.</text>
</comment>
<evidence type="ECO:0000256" key="3">
    <source>
        <dbReference type="ARBA" id="ARBA00022679"/>
    </source>
</evidence>
<protein>
    <recommendedName>
        <fullName evidence="8 9">Dephospho-CoA kinase</fullName>
        <ecNumber evidence="8 9">2.7.1.24</ecNumber>
    </recommendedName>
    <alternativeName>
        <fullName evidence="8">Dephosphocoenzyme A kinase</fullName>
    </alternativeName>
</protein>
<keyword evidence="11" id="KW-1185">Reference proteome</keyword>
<dbReference type="SUPFAM" id="SSF52540">
    <property type="entry name" value="P-loop containing nucleoside triphosphate hydrolases"/>
    <property type="match status" value="1"/>
</dbReference>
<dbReference type="EMBL" id="CP013655">
    <property type="protein sequence ID" value="ALS38335.1"/>
    <property type="molecule type" value="Genomic_DNA"/>
</dbReference>
<dbReference type="GO" id="GO:0015937">
    <property type="term" value="P:coenzyme A biosynthetic process"/>
    <property type="evidence" value="ECO:0007669"/>
    <property type="project" value="UniProtKB-UniRule"/>
</dbReference>
<dbReference type="InterPro" id="IPR001977">
    <property type="entry name" value="Depp_CoAkinase"/>
</dbReference>
<keyword evidence="7 8" id="KW-0173">Coenzyme A biosynthesis</keyword>
<keyword evidence="4 8" id="KW-0547">Nucleotide-binding</keyword>
<sequence length="197" mass="22249">MTKILGLTGGIATGKSTVVKVFKELGFPVVDADVIAREIVEVGMPALAKIVSTFGTEILQPDGSLDRKKLGALVFSDEEKRQKLNALLSPFLREAILSQIEKKKDRASLVVVDIPLLYEGGYENDMDQVAVVYVPETIQLDRLMKRDHLTEQEAWQRINSQLSIEQKKQRADIVFDNQKTIQETKKLVENWVLKNHF</sequence>